<gene>
    <name evidence="2" type="ORF">ABUW04_00435</name>
</gene>
<evidence type="ECO:0000313" key="3">
    <source>
        <dbReference type="Proteomes" id="UP001592581"/>
    </source>
</evidence>
<dbReference type="InterPro" id="IPR018649">
    <property type="entry name" value="SHOCT"/>
</dbReference>
<dbReference type="EMBL" id="JBEUKS010000001">
    <property type="protein sequence ID" value="MFC1436710.1"/>
    <property type="molecule type" value="Genomic_DNA"/>
</dbReference>
<proteinExistence type="predicted"/>
<comment type="caution">
    <text evidence="2">The sequence shown here is derived from an EMBL/GenBank/DDBJ whole genome shotgun (WGS) entry which is preliminary data.</text>
</comment>
<dbReference type="Pfam" id="PF09851">
    <property type="entry name" value="SHOCT"/>
    <property type="match status" value="1"/>
</dbReference>
<keyword evidence="3" id="KW-1185">Reference proteome</keyword>
<evidence type="ECO:0000259" key="1">
    <source>
        <dbReference type="Pfam" id="PF09851"/>
    </source>
</evidence>
<dbReference type="RefSeq" id="WP_380561535.1">
    <property type="nucleotide sequence ID" value="NZ_JBEUKS010000001.1"/>
</dbReference>
<feature type="domain" description="SHOCT" evidence="1">
    <location>
        <begin position="151"/>
        <end position="178"/>
    </location>
</feature>
<evidence type="ECO:0000313" key="2">
    <source>
        <dbReference type="EMBL" id="MFC1436710.1"/>
    </source>
</evidence>
<reference evidence="2 3" key="1">
    <citation type="submission" date="2024-06" db="EMBL/GenBank/DDBJ databases">
        <authorList>
            <person name="Lee S.D."/>
        </authorList>
    </citation>
    <scope>NUCLEOTIDE SEQUENCE [LARGE SCALE GENOMIC DNA]</scope>
    <source>
        <strain evidence="2 3">N1-10</strain>
    </source>
</reference>
<organism evidence="2 3">
    <name type="scientific">Streptacidiphilus jeojiensis</name>
    <dbReference type="NCBI Taxonomy" id="3229225"/>
    <lineage>
        <taxon>Bacteria</taxon>
        <taxon>Bacillati</taxon>
        <taxon>Actinomycetota</taxon>
        <taxon>Actinomycetes</taxon>
        <taxon>Kitasatosporales</taxon>
        <taxon>Streptomycetaceae</taxon>
        <taxon>Streptacidiphilus</taxon>
    </lineage>
</organism>
<sequence>MDWSDLVTDIAADALGDSASKRLPKAAQAARAAQADALPGEQPVALTACRGKDDWAKGALLVTTHRLLYLKEGRPGVPVPLIGITHVELKSTRLSGMVLKVVALSGAHRWEGMEEAEEFTEKLRSAIRAAVSAAAPTEPAPPAGEGGELLDQLERLAALHDSGALDDAEFAAVKKRLLQL</sequence>
<accession>A0ABV6XEM4</accession>
<dbReference type="Proteomes" id="UP001592581">
    <property type="component" value="Unassembled WGS sequence"/>
</dbReference>
<name>A0ABV6XEM4_9ACTN</name>
<protein>
    <submittedName>
        <fullName evidence="2">SHOCT domain-containing protein</fullName>
    </submittedName>
</protein>